<evidence type="ECO:0000256" key="1">
    <source>
        <dbReference type="SAM" id="MobiDB-lite"/>
    </source>
</evidence>
<feature type="region of interest" description="Disordered" evidence="1">
    <location>
        <begin position="1"/>
        <end position="42"/>
    </location>
</feature>
<keyword evidence="2" id="KW-1185">Reference proteome</keyword>
<dbReference type="WBParaSite" id="SPAL_0001122000.1">
    <property type="protein sequence ID" value="SPAL_0001122000.1"/>
    <property type="gene ID" value="SPAL_0001122000"/>
</dbReference>
<evidence type="ECO:0000313" key="2">
    <source>
        <dbReference type="Proteomes" id="UP000046392"/>
    </source>
</evidence>
<dbReference type="Proteomes" id="UP000046392">
    <property type="component" value="Unplaced"/>
</dbReference>
<sequence length="76" mass="8360">MNINSITGTGLSDNDESTFPSLNSLGIQDKKEPNEGGSENVGERPWISILNIKYYFPQVPIGQPPQRTSENVGERP</sequence>
<feature type="compositionally biased region" description="Polar residues" evidence="1">
    <location>
        <begin position="1"/>
        <end position="26"/>
    </location>
</feature>
<name>A0A0N5BZM9_STREA</name>
<proteinExistence type="predicted"/>
<evidence type="ECO:0000313" key="3">
    <source>
        <dbReference type="WBParaSite" id="SPAL_0001122000.1"/>
    </source>
</evidence>
<dbReference type="AlphaFoldDB" id="A0A0N5BZM9"/>
<protein>
    <submittedName>
        <fullName evidence="3">Uncharacterized protein</fullName>
    </submittedName>
</protein>
<accession>A0A0N5BZM9</accession>
<reference evidence="3" key="1">
    <citation type="submission" date="2017-02" db="UniProtKB">
        <authorList>
            <consortium name="WormBaseParasite"/>
        </authorList>
    </citation>
    <scope>IDENTIFICATION</scope>
</reference>
<organism evidence="2 3">
    <name type="scientific">Strongyloides papillosus</name>
    <name type="common">Intestinal threadworm</name>
    <dbReference type="NCBI Taxonomy" id="174720"/>
    <lineage>
        <taxon>Eukaryota</taxon>
        <taxon>Metazoa</taxon>
        <taxon>Ecdysozoa</taxon>
        <taxon>Nematoda</taxon>
        <taxon>Chromadorea</taxon>
        <taxon>Rhabditida</taxon>
        <taxon>Tylenchina</taxon>
        <taxon>Panagrolaimomorpha</taxon>
        <taxon>Strongyloidoidea</taxon>
        <taxon>Strongyloididae</taxon>
        <taxon>Strongyloides</taxon>
    </lineage>
</organism>